<keyword evidence="3" id="KW-1185">Reference proteome</keyword>
<gene>
    <name evidence="2" type="ORF">M9458_047617</name>
</gene>
<feature type="compositionally biased region" description="Polar residues" evidence="1">
    <location>
        <begin position="37"/>
        <end position="50"/>
    </location>
</feature>
<proteinExistence type="predicted"/>
<feature type="compositionally biased region" description="Polar residues" evidence="1">
    <location>
        <begin position="1"/>
        <end position="10"/>
    </location>
</feature>
<reference evidence="2 3" key="1">
    <citation type="submission" date="2024-05" db="EMBL/GenBank/DDBJ databases">
        <title>Genome sequencing and assembly of Indian major carp, Cirrhinus mrigala (Hamilton, 1822).</title>
        <authorList>
            <person name="Mohindra V."/>
            <person name="Chowdhury L.M."/>
            <person name="Lal K."/>
            <person name="Jena J.K."/>
        </authorList>
    </citation>
    <scope>NUCLEOTIDE SEQUENCE [LARGE SCALE GENOMIC DNA]</scope>
    <source>
        <strain evidence="2">CM1030</strain>
        <tissue evidence="2">Blood</tissue>
    </source>
</reference>
<evidence type="ECO:0000313" key="2">
    <source>
        <dbReference type="EMBL" id="KAL0156371.1"/>
    </source>
</evidence>
<organism evidence="2 3">
    <name type="scientific">Cirrhinus mrigala</name>
    <name type="common">Mrigala</name>
    <dbReference type="NCBI Taxonomy" id="683832"/>
    <lineage>
        <taxon>Eukaryota</taxon>
        <taxon>Metazoa</taxon>
        <taxon>Chordata</taxon>
        <taxon>Craniata</taxon>
        <taxon>Vertebrata</taxon>
        <taxon>Euteleostomi</taxon>
        <taxon>Actinopterygii</taxon>
        <taxon>Neopterygii</taxon>
        <taxon>Teleostei</taxon>
        <taxon>Ostariophysi</taxon>
        <taxon>Cypriniformes</taxon>
        <taxon>Cyprinidae</taxon>
        <taxon>Labeoninae</taxon>
        <taxon>Labeonini</taxon>
        <taxon>Cirrhinus</taxon>
    </lineage>
</organism>
<evidence type="ECO:0008006" key="4">
    <source>
        <dbReference type="Google" id="ProtNLM"/>
    </source>
</evidence>
<feature type="non-terminal residue" evidence="2">
    <location>
        <position position="1"/>
    </location>
</feature>
<dbReference type="Proteomes" id="UP001529510">
    <property type="component" value="Unassembled WGS sequence"/>
</dbReference>
<protein>
    <recommendedName>
        <fullName evidence="4">Androgen receptor</fullName>
    </recommendedName>
</protein>
<feature type="compositionally biased region" description="Acidic residues" evidence="1">
    <location>
        <begin position="23"/>
        <end position="36"/>
    </location>
</feature>
<accession>A0ABD0N574</accession>
<dbReference type="EMBL" id="JAMKFB020000024">
    <property type="protein sequence ID" value="KAL0156371.1"/>
    <property type="molecule type" value="Genomic_DNA"/>
</dbReference>
<evidence type="ECO:0000313" key="3">
    <source>
        <dbReference type="Proteomes" id="UP001529510"/>
    </source>
</evidence>
<name>A0ABD0N574_CIRMR</name>
<sequence>PQIQPAQTVTLVPPTSGRLGGWAEEEEEEQGDEEEINTNPVPDQTSRGSS</sequence>
<feature type="region of interest" description="Disordered" evidence="1">
    <location>
        <begin position="1"/>
        <end position="50"/>
    </location>
</feature>
<dbReference type="AlphaFoldDB" id="A0ABD0N574"/>
<comment type="caution">
    <text evidence="2">The sequence shown here is derived from an EMBL/GenBank/DDBJ whole genome shotgun (WGS) entry which is preliminary data.</text>
</comment>
<evidence type="ECO:0000256" key="1">
    <source>
        <dbReference type="SAM" id="MobiDB-lite"/>
    </source>
</evidence>